<feature type="domain" description="Moderate conductance mechanosensitive channel YbiO-like transmembrane helix 1" evidence="13">
    <location>
        <begin position="393"/>
        <end position="470"/>
    </location>
</feature>
<dbReference type="SUPFAM" id="SSF82861">
    <property type="entry name" value="Mechanosensitive channel protein MscS (YggB), transmembrane region"/>
    <property type="match status" value="1"/>
</dbReference>
<feature type="transmembrane region" description="Helical" evidence="8">
    <location>
        <begin position="360"/>
        <end position="381"/>
    </location>
</feature>
<feature type="transmembrane region" description="Helical" evidence="8">
    <location>
        <begin position="554"/>
        <end position="576"/>
    </location>
</feature>
<evidence type="ECO:0000259" key="13">
    <source>
        <dbReference type="Pfam" id="PF25392"/>
    </source>
</evidence>
<dbReference type="InterPro" id="IPR010920">
    <property type="entry name" value="LSM_dom_sf"/>
</dbReference>
<keyword evidence="3" id="KW-1003">Cell membrane</keyword>
<dbReference type="PANTHER" id="PTHR30460">
    <property type="entry name" value="MODERATE CONDUCTANCE MECHANOSENSITIVE CHANNEL YBIO"/>
    <property type="match status" value="1"/>
</dbReference>
<dbReference type="Gene3D" id="2.30.30.60">
    <property type="match status" value="1"/>
</dbReference>
<feature type="transmembrane region" description="Helical" evidence="8">
    <location>
        <begin position="264"/>
        <end position="282"/>
    </location>
</feature>
<feature type="domain" description="Mechanosensitive ion channel MscS C-terminal" evidence="11">
    <location>
        <begin position="648"/>
        <end position="732"/>
    </location>
</feature>
<dbReference type="eggNOG" id="COG0668">
    <property type="taxonomic scope" value="Bacteria"/>
</dbReference>
<feature type="compositionally biased region" description="Basic and acidic residues" evidence="7">
    <location>
        <begin position="776"/>
        <end position="798"/>
    </location>
</feature>
<dbReference type="RefSeq" id="WP_008871627.1">
    <property type="nucleotide sequence ID" value="NZ_ACJN02000004.1"/>
</dbReference>
<keyword evidence="15" id="KW-1185">Reference proteome</keyword>
<dbReference type="Proteomes" id="UP000005496">
    <property type="component" value="Unassembled WGS sequence"/>
</dbReference>
<dbReference type="GO" id="GO:0008381">
    <property type="term" value="F:mechanosensitive monoatomic ion channel activity"/>
    <property type="evidence" value="ECO:0007669"/>
    <property type="project" value="InterPro"/>
</dbReference>
<dbReference type="Pfam" id="PF00924">
    <property type="entry name" value="MS_channel_2nd"/>
    <property type="match status" value="1"/>
</dbReference>
<keyword evidence="6 8" id="KW-0472">Membrane</keyword>
<accession>D6SUF4</accession>
<evidence type="ECO:0000259" key="12">
    <source>
        <dbReference type="Pfam" id="PF21088"/>
    </source>
</evidence>
<dbReference type="EMBL" id="ACJN02000004">
    <property type="protein sequence ID" value="EFI32934.1"/>
    <property type="molecule type" value="Genomic_DNA"/>
</dbReference>
<comment type="similarity">
    <text evidence="2">Belongs to the MscS (TC 1.A.23) family.</text>
</comment>
<evidence type="ECO:0000256" key="9">
    <source>
        <dbReference type="SAM" id="SignalP"/>
    </source>
</evidence>
<dbReference type="Pfam" id="PF21088">
    <property type="entry name" value="MS_channel_1st"/>
    <property type="match status" value="1"/>
</dbReference>
<feature type="domain" description="Mechanosensitive ion channel transmembrane helices 2/3" evidence="12">
    <location>
        <begin position="533"/>
        <end position="573"/>
    </location>
</feature>
<feature type="transmembrane region" description="Helical" evidence="8">
    <location>
        <begin position="477"/>
        <end position="504"/>
    </location>
</feature>
<dbReference type="GO" id="GO:0005886">
    <property type="term" value="C:plasma membrane"/>
    <property type="evidence" value="ECO:0007669"/>
    <property type="project" value="UniProtKB-SubCell"/>
</dbReference>
<dbReference type="InterPro" id="IPR011014">
    <property type="entry name" value="MscS_channel_TM-2"/>
</dbReference>
<evidence type="ECO:0000256" key="6">
    <source>
        <dbReference type="ARBA" id="ARBA00023136"/>
    </source>
</evidence>
<dbReference type="OrthoDB" id="9784565at2"/>
<proteinExistence type="inferred from homology"/>
<evidence type="ECO:0000256" key="1">
    <source>
        <dbReference type="ARBA" id="ARBA00004651"/>
    </source>
</evidence>
<feature type="transmembrane region" description="Helical" evidence="8">
    <location>
        <begin position="449"/>
        <end position="471"/>
    </location>
</feature>
<dbReference type="InterPro" id="IPR049142">
    <property type="entry name" value="MS_channel_1st"/>
</dbReference>
<evidence type="ECO:0000256" key="2">
    <source>
        <dbReference type="ARBA" id="ARBA00008017"/>
    </source>
</evidence>
<evidence type="ECO:0000256" key="7">
    <source>
        <dbReference type="SAM" id="MobiDB-lite"/>
    </source>
</evidence>
<dbReference type="PANTHER" id="PTHR30460:SF0">
    <property type="entry name" value="MODERATE CONDUCTANCE MECHANOSENSITIVE CHANNEL YBIO"/>
    <property type="match status" value="1"/>
</dbReference>
<dbReference type="InterPro" id="IPR045276">
    <property type="entry name" value="YbiO_bact"/>
</dbReference>
<evidence type="ECO:0000313" key="14">
    <source>
        <dbReference type="EMBL" id="EFI32934.1"/>
    </source>
</evidence>
<dbReference type="Gene3D" id="3.30.70.100">
    <property type="match status" value="1"/>
</dbReference>
<dbReference type="InterPro" id="IPR057485">
    <property type="entry name" value="YbiO-like_TM1"/>
</dbReference>
<keyword evidence="9" id="KW-0732">Signal</keyword>
<feature type="transmembrane region" description="Helical" evidence="8">
    <location>
        <begin position="148"/>
        <end position="166"/>
    </location>
</feature>
<evidence type="ECO:0000256" key="3">
    <source>
        <dbReference type="ARBA" id="ARBA00022475"/>
    </source>
</evidence>
<feature type="transmembrane region" description="Helical" evidence="8">
    <location>
        <begin position="524"/>
        <end position="548"/>
    </location>
</feature>
<feature type="transmembrane region" description="Helical" evidence="8">
    <location>
        <begin position="387"/>
        <end position="410"/>
    </location>
</feature>
<evidence type="ECO:0000259" key="10">
    <source>
        <dbReference type="Pfam" id="PF00924"/>
    </source>
</evidence>
<dbReference type="InterPro" id="IPR006685">
    <property type="entry name" value="MscS_channel_2nd"/>
</dbReference>
<comment type="subcellular location">
    <subcellularLocation>
        <location evidence="1">Cell membrane</location>
        <topology evidence="1">Multi-pass membrane protein</topology>
    </subcellularLocation>
</comment>
<name>D6SUF4_9BACT</name>
<keyword evidence="5 8" id="KW-1133">Transmembrane helix</keyword>
<dbReference type="SUPFAM" id="SSF50182">
    <property type="entry name" value="Sm-like ribonucleoproteins"/>
    <property type="match status" value="1"/>
</dbReference>
<feature type="chain" id="PRO_5003088213" evidence="9">
    <location>
        <begin position="31"/>
        <end position="833"/>
    </location>
</feature>
<dbReference type="Pfam" id="PF25392">
    <property type="entry name" value="MS_channel_TM1"/>
    <property type="match status" value="1"/>
</dbReference>
<evidence type="ECO:0000256" key="4">
    <source>
        <dbReference type="ARBA" id="ARBA00022692"/>
    </source>
</evidence>
<evidence type="ECO:0000259" key="11">
    <source>
        <dbReference type="Pfam" id="PF21082"/>
    </source>
</evidence>
<dbReference type="Pfam" id="PF21082">
    <property type="entry name" value="MS_channel_3rd"/>
    <property type="match status" value="1"/>
</dbReference>
<dbReference type="InterPro" id="IPR049278">
    <property type="entry name" value="MS_channel_C"/>
</dbReference>
<feature type="transmembrane region" description="Helical" evidence="8">
    <location>
        <begin position="294"/>
        <end position="315"/>
    </location>
</feature>
<dbReference type="InterPro" id="IPR011066">
    <property type="entry name" value="MscS_channel_C_sf"/>
</dbReference>
<evidence type="ECO:0000256" key="5">
    <source>
        <dbReference type="ARBA" id="ARBA00022989"/>
    </source>
</evidence>
<gene>
    <name evidence="14" type="ORF">Dthio_PD0248</name>
</gene>
<organism evidence="14 15">
    <name type="scientific">Desulfonatronospira thiodismutans ASO3-1</name>
    <dbReference type="NCBI Taxonomy" id="555779"/>
    <lineage>
        <taxon>Bacteria</taxon>
        <taxon>Pseudomonadati</taxon>
        <taxon>Thermodesulfobacteriota</taxon>
        <taxon>Desulfovibrionia</taxon>
        <taxon>Desulfovibrionales</taxon>
        <taxon>Desulfonatronovibrionaceae</taxon>
        <taxon>Desulfonatronospira</taxon>
    </lineage>
</organism>
<evidence type="ECO:0000256" key="8">
    <source>
        <dbReference type="SAM" id="Phobius"/>
    </source>
</evidence>
<reference evidence="14" key="1">
    <citation type="submission" date="2010-05" db="EMBL/GenBank/DDBJ databases">
        <title>The draft genome of Desulfonatronospira thiodismutans ASO3-1.</title>
        <authorList>
            <consortium name="US DOE Joint Genome Institute (JGI-PGF)"/>
            <person name="Lucas S."/>
            <person name="Copeland A."/>
            <person name="Lapidus A."/>
            <person name="Cheng J.-F."/>
            <person name="Bruce D."/>
            <person name="Goodwin L."/>
            <person name="Pitluck S."/>
            <person name="Chertkov O."/>
            <person name="Brettin T."/>
            <person name="Detter J.C."/>
            <person name="Han C."/>
            <person name="Land M.L."/>
            <person name="Hauser L."/>
            <person name="Kyrpides N."/>
            <person name="Mikhailova N."/>
            <person name="Muyzer G."/>
            <person name="Woyke T."/>
        </authorList>
    </citation>
    <scope>NUCLEOTIDE SEQUENCE [LARGE SCALE GENOMIC DNA]</scope>
    <source>
        <strain evidence="14">ASO3-1</strain>
    </source>
</reference>
<sequence length="833" mass="92719">MQRCTKLSGLIFSIVLAVFFLFLQPFSACAQSNTAASPSGDVSRAGVERLLQDLEDPQKLEELKEDLKILLAAQETREEDKPYEPLADAEGLLGQLLILMSGHMQEINRVLTDAGQSTLELPEIARDLVQQSRDPETLRTWGEMGGKVALVLVAGFLAFWLAKRLLRRPLKSLEDQEAYSRATRAAFLLGSTLLEIVPIIAFAAVAYAVLPLLDPADGTQVVALTAVNAIAFAKLVLALARLILVPGAPALRLFDIENETAKYLYIWVRRIVSLAIYGYFILEASLLLGLPASLYVSLQKLLGLIITLMAIILVLQNRSCVAEWLRGDPVQEDQDQSAQSQLTEAMRRRMQALAAFRRRLASFWHVLAIVIILGLFGTWALQIEGGLFFLARALVLTGIIILITTFILRLNDRGQDYLFRISDDLKAGHPELEARANRYLPLLKKTIRAVIYVLAVFSILNAWGLGTLGWLMSPQGFAIISQVVTILVILMIASLIWEFAAIRIEKSMALESESEDKRATSRKLTLLPLLKNVIMIAVILVAGMSVMAHLGINIAPLLAGAGVIGLAIGFGAQTLVRDVITGAFILLEDSMAVGDWVEAGGHAGTVEHLTVRTVSLRDLAGTLQVIPFGEVTTVQNYNRDYGYAMIDAGVAFRENYGEVVHALQDVAAELKEDETWGPDIIGDLEIFGLNKITDSAVEVRVRIKTRPLCHFAIRRAFLERMKRVFEERGIEIPFKHHTIWFGEDKQGDSRPMRVVHEARKSLPEKTEAYQPEPDQLPERKIEYVTESDASKEVVKDKEEAEEGKEEEERRRQEQEQKENKGPEEKDSEDSRKK</sequence>
<dbReference type="AlphaFoldDB" id="D6SUF4"/>
<protein>
    <submittedName>
        <fullName evidence="14">MscS Mechanosensitive ion channel</fullName>
    </submittedName>
</protein>
<feature type="domain" description="Mechanosensitive ion channel MscS" evidence="10">
    <location>
        <begin position="574"/>
        <end position="639"/>
    </location>
</feature>
<dbReference type="SUPFAM" id="SSF82689">
    <property type="entry name" value="Mechanosensitive channel protein MscS (YggB), C-terminal domain"/>
    <property type="match status" value="1"/>
</dbReference>
<keyword evidence="4 8" id="KW-0812">Transmembrane</keyword>
<feature type="transmembrane region" description="Helical" evidence="8">
    <location>
        <begin position="222"/>
        <end position="244"/>
    </location>
</feature>
<feature type="region of interest" description="Disordered" evidence="7">
    <location>
        <begin position="759"/>
        <end position="833"/>
    </location>
</feature>
<comment type="caution">
    <text evidence="14">The sequence shown here is derived from an EMBL/GenBank/DDBJ whole genome shotgun (WGS) entry which is preliminary data.</text>
</comment>
<evidence type="ECO:0000313" key="15">
    <source>
        <dbReference type="Proteomes" id="UP000005496"/>
    </source>
</evidence>
<feature type="signal peptide" evidence="9">
    <location>
        <begin position="1"/>
        <end position="30"/>
    </location>
</feature>
<dbReference type="Gene3D" id="1.10.287.1260">
    <property type="match status" value="2"/>
</dbReference>
<dbReference type="InterPro" id="IPR023408">
    <property type="entry name" value="MscS_beta-dom_sf"/>
</dbReference>
<feature type="transmembrane region" description="Helical" evidence="8">
    <location>
        <begin position="187"/>
        <end position="210"/>
    </location>
</feature>
<feature type="compositionally biased region" description="Basic and acidic residues" evidence="7">
    <location>
        <begin position="806"/>
        <end position="833"/>
    </location>
</feature>